<protein>
    <recommendedName>
        <fullName evidence="4">Arabinogalactan protein</fullName>
    </recommendedName>
</protein>
<dbReference type="EMBL" id="BQKI01000007">
    <property type="protein sequence ID" value="GJM98303.1"/>
    <property type="molecule type" value="Genomic_DNA"/>
</dbReference>
<dbReference type="InterPro" id="IPR044852">
    <property type="entry name" value="WBP2-like"/>
</dbReference>
<comment type="caution">
    <text evidence="2">The sequence shown here is derived from an EMBL/GenBank/DDBJ whole genome shotgun (WGS) entry which is preliminary data.</text>
</comment>
<organism evidence="2 3">
    <name type="scientific">Eleusine coracana subsp. coracana</name>
    <dbReference type="NCBI Taxonomy" id="191504"/>
    <lineage>
        <taxon>Eukaryota</taxon>
        <taxon>Viridiplantae</taxon>
        <taxon>Streptophyta</taxon>
        <taxon>Embryophyta</taxon>
        <taxon>Tracheophyta</taxon>
        <taxon>Spermatophyta</taxon>
        <taxon>Magnoliopsida</taxon>
        <taxon>Liliopsida</taxon>
        <taxon>Poales</taxon>
        <taxon>Poaceae</taxon>
        <taxon>PACMAD clade</taxon>
        <taxon>Chloridoideae</taxon>
        <taxon>Cynodonteae</taxon>
        <taxon>Eleusininae</taxon>
        <taxon>Eleusine</taxon>
    </lineage>
</organism>
<dbReference type="GO" id="GO:0031490">
    <property type="term" value="F:chromatin DNA binding"/>
    <property type="evidence" value="ECO:0007669"/>
    <property type="project" value="TreeGrafter"/>
</dbReference>
<dbReference type="GO" id="GO:0005634">
    <property type="term" value="C:nucleus"/>
    <property type="evidence" value="ECO:0007669"/>
    <property type="project" value="TreeGrafter"/>
</dbReference>
<evidence type="ECO:0000256" key="1">
    <source>
        <dbReference type="SAM" id="MobiDB-lite"/>
    </source>
</evidence>
<dbReference type="GO" id="GO:0003713">
    <property type="term" value="F:transcription coactivator activity"/>
    <property type="evidence" value="ECO:0007669"/>
    <property type="project" value="InterPro"/>
</dbReference>
<dbReference type="AlphaFoldDB" id="A0AAV5CIQ1"/>
<accession>A0AAV5CIQ1</accession>
<proteinExistence type="predicted"/>
<reference evidence="2" key="2">
    <citation type="submission" date="2021-12" db="EMBL/GenBank/DDBJ databases">
        <title>Resequencing data analysis of finger millet.</title>
        <authorList>
            <person name="Hatakeyama M."/>
            <person name="Aluri S."/>
            <person name="Balachadran M.T."/>
            <person name="Sivarajan S.R."/>
            <person name="Poveda L."/>
            <person name="Shimizu-Inatsugi R."/>
            <person name="Schlapbach R."/>
            <person name="Sreeman S.M."/>
            <person name="Shimizu K.K."/>
        </authorList>
    </citation>
    <scope>NUCLEOTIDE SEQUENCE</scope>
</reference>
<sequence length="196" mass="21885">MAENPQLFGNGMPVPFYGEMFVLSRDGVEFHVDKIPSAPSGHVKTKGTIYLSNIRMVFVASKPVLFVHGEKFNQPIFHCNNISGFVEPVVPDNQNRALYSTHTFKILFKEGGCGTFVPLFLNLMASVRRYNQFEAQSAAANAAARMDPLQAAQTPVDDMMRHAYVDPNDPTKIFLQQPAPESQLRRRNYHGPADNA</sequence>
<evidence type="ECO:0008006" key="4">
    <source>
        <dbReference type="Google" id="ProtNLM"/>
    </source>
</evidence>
<evidence type="ECO:0000313" key="3">
    <source>
        <dbReference type="Proteomes" id="UP001054889"/>
    </source>
</evidence>
<dbReference type="CDD" id="cd13214">
    <property type="entry name" value="PH-GRAM_WBP2"/>
    <property type="match status" value="1"/>
</dbReference>
<evidence type="ECO:0000313" key="2">
    <source>
        <dbReference type="EMBL" id="GJM98303.1"/>
    </source>
</evidence>
<dbReference type="PANTHER" id="PTHR31606:SF1">
    <property type="entry name" value="WW DOMAIN BINDING PROTEIN 2, ISOFORM E"/>
    <property type="match status" value="1"/>
</dbReference>
<dbReference type="PANTHER" id="PTHR31606">
    <property type="entry name" value="WW DOMAIN BINDING PROTEIN 2, ISOFORM E"/>
    <property type="match status" value="1"/>
</dbReference>
<keyword evidence="3" id="KW-1185">Reference proteome</keyword>
<feature type="region of interest" description="Disordered" evidence="1">
    <location>
        <begin position="174"/>
        <end position="196"/>
    </location>
</feature>
<dbReference type="Proteomes" id="UP001054889">
    <property type="component" value="Unassembled WGS sequence"/>
</dbReference>
<dbReference type="SUPFAM" id="SSF50729">
    <property type="entry name" value="PH domain-like"/>
    <property type="match status" value="1"/>
</dbReference>
<reference evidence="2" key="1">
    <citation type="journal article" date="2018" name="DNA Res.">
        <title>Multiple hybrid de novo genome assembly of finger millet, an orphan allotetraploid crop.</title>
        <authorList>
            <person name="Hatakeyama M."/>
            <person name="Aluri S."/>
            <person name="Balachadran M.T."/>
            <person name="Sivarajan S.R."/>
            <person name="Patrignani A."/>
            <person name="Gruter S."/>
            <person name="Poveda L."/>
            <person name="Shimizu-Inatsugi R."/>
            <person name="Baeten J."/>
            <person name="Francoijs K.J."/>
            <person name="Nataraja K.N."/>
            <person name="Reddy Y.A.N."/>
            <person name="Phadnis S."/>
            <person name="Ravikumar R.L."/>
            <person name="Schlapbach R."/>
            <person name="Sreeman S.M."/>
            <person name="Shimizu K.K."/>
        </authorList>
    </citation>
    <scope>NUCLEOTIDE SEQUENCE</scope>
</reference>
<gene>
    <name evidence="2" type="primary">ga15298</name>
    <name evidence="2" type="ORF">PR202_ga15298</name>
</gene>
<name>A0AAV5CIQ1_ELECO</name>